<feature type="compositionally biased region" description="Low complexity" evidence="1">
    <location>
        <begin position="18"/>
        <end position="41"/>
    </location>
</feature>
<proteinExistence type="predicted"/>
<evidence type="ECO:0000256" key="1">
    <source>
        <dbReference type="SAM" id="MobiDB-lite"/>
    </source>
</evidence>
<keyword evidence="3" id="KW-1185">Reference proteome</keyword>
<dbReference type="AlphaFoldDB" id="G4TUF3"/>
<protein>
    <submittedName>
        <fullName evidence="2">Uncharacterized protein</fullName>
    </submittedName>
</protein>
<organism evidence="2 3">
    <name type="scientific">Serendipita indica (strain DSM 11827)</name>
    <name type="common">Root endophyte fungus</name>
    <name type="synonym">Piriformospora indica</name>
    <dbReference type="NCBI Taxonomy" id="1109443"/>
    <lineage>
        <taxon>Eukaryota</taxon>
        <taxon>Fungi</taxon>
        <taxon>Dikarya</taxon>
        <taxon>Basidiomycota</taxon>
        <taxon>Agaricomycotina</taxon>
        <taxon>Agaricomycetes</taxon>
        <taxon>Sebacinales</taxon>
        <taxon>Serendipitaceae</taxon>
        <taxon>Serendipita</taxon>
    </lineage>
</organism>
<evidence type="ECO:0000313" key="2">
    <source>
        <dbReference type="EMBL" id="CCA74946.1"/>
    </source>
</evidence>
<feature type="region of interest" description="Disordered" evidence="1">
    <location>
        <begin position="1"/>
        <end position="83"/>
    </location>
</feature>
<dbReference type="Proteomes" id="UP000007148">
    <property type="component" value="Unassembled WGS sequence"/>
</dbReference>
<dbReference type="InParanoid" id="G4TUF3"/>
<feature type="compositionally biased region" description="Low complexity" evidence="1">
    <location>
        <begin position="70"/>
        <end position="83"/>
    </location>
</feature>
<reference evidence="2 3" key="1">
    <citation type="journal article" date="2011" name="PLoS Pathog.">
        <title>Endophytic Life Strategies Decoded by Genome and Transcriptome Analyses of the Mutualistic Root Symbiont Piriformospora indica.</title>
        <authorList>
            <person name="Zuccaro A."/>
            <person name="Lahrmann U."/>
            <person name="Guldener U."/>
            <person name="Langen G."/>
            <person name="Pfiffi S."/>
            <person name="Biedenkopf D."/>
            <person name="Wong P."/>
            <person name="Samans B."/>
            <person name="Grimm C."/>
            <person name="Basiewicz M."/>
            <person name="Murat C."/>
            <person name="Martin F."/>
            <person name="Kogel K.H."/>
        </authorList>
    </citation>
    <scope>NUCLEOTIDE SEQUENCE [LARGE SCALE GENOMIC DNA]</scope>
    <source>
        <strain evidence="2 3">DSM 11827</strain>
    </source>
</reference>
<comment type="caution">
    <text evidence="2">The sequence shown here is derived from an EMBL/GenBank/DDBJ whole genome shotgun (WGS) entry which is preliminary data.</text>
</comment>
<dbReference type="HOGENOM" id="CLU_2543414_0_0_1"/>
<evidence type="ECO:0000313" key="3">
    <source>
        <dbReference type="Proteomes" id="UP000007148"/>
    </source>
</evidence>
<sequence length="83" mass="8470">MRDGDDKARAASRTPLEPSGQTSCGSQSQSAQSATPSKSTAGYISRVTSQQRKGASTRHAVKVTVRPPLSTATSASKSSSSGT</sequence>
<name>G4TUF3_SERID</name>
<accession>G4TUF3</accession>
<gene>
    <name evidence="2" type="ORF">PIIN_08926</name>
</gene>
<dbReference type="EMBL" id="CAFZ01000377">
    <property type="protein sequence ID" value="CCA74946.1"/>
    <property type="molecule type" value="Genomic_DNA"/>
</dbReference>